<dbReference type="STRING" id="1513793.SAMN06296036_11528"/>
<reference evidence="3" key="1">
    <citation type="submission" date="2017-04" db="EMBL/GenBank/DDBJ databases">
        <authorList>
            <person name="Varghese N."/>
            <person name="Submissions S."/>
        </authorList>
    </citation>
    <scope>NUCLEOTIDE SEQUENCE [LARGE SCALE GENOMIC DNA]</scope>
    <source>
        <strain evidence="3">RKEM611</strain>
    </source>
</reference>
<sequence length="211" mass="24002">MVQQGIARKKGVNMPMWKSSELFEPRWLEGQVLGLNEIFSSDKPEQILDWARENFAPSLYYECRFSSKDAVMIHLCEIINFKPKLFTFAENKQGQVNELSQRGFKIDLISRKRRAGQDDDREFAKLRQDVLSEASGWLCGSRTQSAKSPEILSIDGVHGGILKIDPTAHWSAQGIRDYCQEHRLPHWPEAGSYGEQSPGSRSSSSLLRRSS</sequence>
<feature type="compositionally biased region" description="Low complexity" evidence="1">
    <location>
        <begin position="200"/>
        <end position="211"/>
    </location>
</feature>
<protein>
    <submittedName>
        <fullName evidence="2">Uncharacterized protein</fullName>
    </submittedName>
</protein>
<evidence type="ECO:0000313" key="3">
    <source>
        <dbReference type="Proteomes" id="UP000192907"/>
    </source>
</evidence>
<evidence type="ECO:0000256" key="1">
    <source>
        <dbReference type="SAM" id="MobiDB-lite"/>
    </source>
</evidence>
<dbReference type="Proteomes" id="UP000192907">
    <property type="component" value="Unassembled WGS sequence"/>
</dbReference>
<dbReference type="EMBL" id="FWZT01000015">
    <property type="protein sequence ID" value="SMF48994.1"/>
    <property type="molecule type" value="Genomic_DNA"/>
</dbReference>
<name>A0A1Y6C7E3_9BACT</name>
<dbReference type="AlphaFoldDB" id="A0A1Y6C7E3"/>
<accession>A0A1Y6C7E3</accession>
<proteinExistence type="predicted"/>
<evidence type="ECO:0000313" key="2">
    <source>
        <dbReference type="EMBL" id="SMF48994.1"/>
    </source>
</evidence>
<keyword evidence="3" id="KW-1185">Reference proteome</keyword>
<gene>
    <name evidence="2" type="ORF">SAMN06296036_11528</name>
</gene>
<feature type="region of interest" description="Disordered" evidence="1">
    <location>
        <begin position="188"/>
        <end position="211"/>
    </location>
</feature>
<organism evidence="2 3">
    <name type="scientific">Pseudobacteriovorax antillogorgiicola</name>
    <dbReference type="NCBI Taxonomy" id="1513793"/>
    <lineage>
        <taxon>Bacteria</taxon>
        <taxon>Pseudomonadati</taxon>
        <taxon>Bdellovibrionota</taxon>
        <taxon>Oligoflexia</taxon>
        <taxon>Oligoflexales</taxon>
        <taxon>Pseudobacteriovoracaceae</taxon>
        <taxon>Pseudobacteriovorax</taxon>
    </lineage>
</organism>